<comment type="caution">
    <text evidence="3">The sequence shown here is derived from an EMBL/GenBank/DDBJ whole genome shotgun (WGS) entry which is preliminary data.</text>
</comment>
<dbReference type="OrthoDB" id="2499852at2759"/>
<dbReference type="Proteomes" id="UP000324748">
    <property type="component" value="Unassembled WGS sequence"/>
</dbReference>
<feature type="compositionally biased region" description="Pro residues" evidence="1">
    <location>
        <begin position="1"/>
        <end position="14"/>
    </location>
</feature>
<dbReference type="EMBL" id="VDEP01000112">
    <property type="protein sequence ID" value="KAA1130177.1"/>
    <property type="molecule type" value="Genomic_DNA"/>
</dbReference>
<gene>
    <name evidence="2" type="ORF">PGT21_035742</name>
    <name evidence="3" type="ORF">PGTUg99_013344</name>
</gene>
<evidence type="ECO:0000256" key="1">
    <source>
        <dbReference type="SAM" id="MobiDB-lite"/>
    </source>
</evidence>
<dbReference type="EMBL" id="VSWC01000131">
    <property type="protein sequence ID" value="KAA1081452.1"/>
    <property type="molecule type" value="Genomic_DNA"/>
</dbReference>
<evidence type="ECO:0000313" key="3">
    <source>
        <dbReference type="EMBL" id="KAA1130177.1"/>
    </source>
</evidence>
<organism evidence="3 5">
    <name type="scientific">Puccinia graminis f. sp. tritici</name>
    <dbReference type="NCBI Taxonomy" id="56615"/>
    <lineage>
        <taxon>Eukaryota</taxon>
        <taxon>Fungi</taxon>
        <taxon>Dikarya</taxon>
        <taxon>Basidiomycota</taxon>
        <taxon>Pucciniomycotina</taxon>
        <taxon>Pucciniomycetes</taxon>
        <taxon>Pucciniales</taxon>
        <taxon>Pucciniaceae</taxon>
        <taxon>Puccinia</taxon>
    </lineage>
</organism>
<keyword evidence="4" id="KW-1185">Reference proteome</keyword>
<feature type="compositionally biased region" description="Polar residues" evidence="1">
    <location>
        <begin position="16"/>
        <end position="27"/>
    </location>
</feature>
<reference evidence="4 5" key="1">
    <citation type="submission" date="2019-05" db="EMBL/GenBank/DDBJ databases">
        <title>Emergence of the Ug99 lineage of the wheat stem rust pathogen through somatic hybridization.</title>
        <authorList>
            <person name="Li F."/>
            <person name="Upadhyaya N.M."/>
            <person name="Sperschneider J."/>
            <person name="Matny O."/>
            <person name="Nguyen-Phuc H."/>
            <person name="Mago R."/>
            <person name="Raley C."/>
            <person name="Miller M.E."/>
            <person name="Silverstein K.A.T."/>
            <person name="Henningsen E."/>
            <person name="Hirsch C.D."/>
            <person name="Visser B."/>
            <person name="Pretorius Z.A."/>
            <person name="Steffenson B.J."/>
            <person name="Schwessinger B."/>
            <person name="Dodds P.N."/>
            <person name="Figueroa M."/>
        </authorList>
    </citation>
    <scope>NUCLEOTIDE SEQUENCE [LARGE SCALE GENOMIC DNA]</scope>
    <source>
        <strain evidence="2">21-0</strain>
        <strain evidence="3 5">Ug99</strain>
    </source>
</reference>
<accession>A0A5B0RX48</accession>
<evidence type="ECO:0000313" key="4">
    <source>
        <dbReference type="Proteomes" id="UP000324748"/>
    </source>
</evidence>
<feature type="compositionally biased region" description="Basic and acidic residues" evidence="1">
    <location>
        <begin position="52"/>
        <end position="62"/>
    </location>
</feature>
<dbReference type="AlphaFoldDB" id="A0A5B0RX48"/>
<dbReference type="Proteomes" id="UP000325313">
    <property type="component" value="Unassembled WGS sequence"/>
</dbReference>
<evidence type="ECO:0000313" key="2">
    <source>
        <dbReference type="EMBL" id="KAA1081452.1"/>
    </source>
</evidence>
<proteinExistence type="predicted"/>
<evidence type="ECO:0000313" key="5">
    <source>
        <dbReference type="Proteomes" id="UP000325313"/>
    </source>
</evidence>
<sequence>MPPGDPPPLDPPPGTRSESVQLLSDSIHNPRDASLSVKDASQDVTMDSAQEQNRRLEARQPEPLRPTVPEHTSASLLRSLLAAPGNQPTNGRVSMDVTMITILLQLMDSEAERTKQLQITTEELRSTMKELKLAMADLRELRGRVQTIEAGQLTKATITPNPAKSYAATANIKKPLQPAPPTKSEMVAARPGLSIIHARVGTNPLKDAKAGDVVRKTNDILEKLDAKVNGEKVAVKAVRFLPSGNVSFYTKDRHQKDWLNRNRHTWSKQLHPDLEASPSTYSVLVHGIPRSFAVDKLESKMLLASDNSFLSDKIHRIRWLGGSREPDDPRNAGTIVVSLTDLELQTG</sequence>
<name>A0A5B0RX48_PUCGR</name>
<protein>
    <submittedName>
        <fullName evidence="3">Uncharacterized protein</fullName>
    </submittedName>
</protein>
<feature type="compositionally biased region" description="Polar residues" evidence="1">
    <location>
        <begin position="42"/>
        <end position="51"/>
    </location>
</feature>
<feature type="region of interest" description="Disordered" evidence="1">
    <location>
        <begin position="1"/>
        <end position="71"/>
    </location>
</feature>